<dbReference type="EMBL" id="CAVMJV010000118">
    <property type="protein sequence ID" value="CAK5104804.1"/>
    <property type="molecule type" value="Genomic_DNA"/>
</dbReference>
<evidence type="ECO:0000313" key="2">
    <source>
        <dbReference type="Proteomes" id="UP001497535"/>
    </source>
</evidence>
<reference evidence="1" key="1">
    <citation type="submission" date="2023-11" db="EMBL/GenBank/DDBJ databases">
        <authorList>
            <person name="Poullet M."/>
        </authorList>
    </citation>
    <scope>NUCLEOTIDE SEQUENCE</scope>
    <source>
        <strain evidence="1">E1834</strain>
    </source>
</reference>
<proteinExistence type="predicted"/>
<keyword evidence="2" id="KW-1185">Reference proteome</keyword>
<protein>
    <submittedName>
        <fullName evidence="1">Uncharacterized protein</fullName>
    </submittedName>
</protein>
<accession>A0ACB1AUE7</accession>
<name>A0ACB1AUE7_MELEN</name>
<dbReference type="Proteomes" id="UP001497535">
    <property type="component" value="Unassembled WGS sequence"/>
</dbReference>
<comment type="caution">
    <text evidence="1">The sequence shown here is derived from an EMBL/GenBank/DDBJ whole genome shotgun (WGS) entry which is preliminary data.</text>
</comment>
<organism evidence="1 2">
    <name type="scientific">Meloidogyne enterolobii</name>
    <name type="common">Root-knot nematode worm</name>
    <name type="synonym">Meloidogyne mayaguensis</name>
    <dbReference type="NCBI Taxonomy" id="390850"/>
    <lineage>
        <taxon>Eukaryota</taxon>
        <taxon>Metazoa</taxon>
        <taxon>Ecdysozoa</taxon>
        <taxon>Nematoda</taxon>
        <taxon>Chromadorea</taxon>
        <taxon>Rhabditida</taxon>
        <taxon>Tylenchina</taxon>
        <taxon>Tylenchomorpha</taxon>
        <taxon>Tylenchoidea</taxon>
        <taxon>Meloidogynidae</taxon>
        <taxon>Meloidogyninae</taxon>
        <taxon>Meloidogyne</taxon>
    </lineage>
</organism>
<evidence type="ECO:0000313" key="1">
    <source>
        <dbReference type="EMBL" id="CAK5104804.1"/>
    </source>
</evidence>
<gene>
    <name evidence="1" type="ORF">MENTE1834_LOCUS43082</name>
</gene>
<sequence length="650" mass="75551">MKIFVPGFDAQISDANNLTFDANLLMKFRVEQSTQRIELNALKLIFDHQNLEKYKLIRVNEVNNEIKSRPLKVIEVRTDEDNEKVFFELNGILERGEHFLFQIPYSGPISTKLSGLFLTTYTTFSGEYRFAAVTHMESIDARRMVYEPHFKAIYRLTIIHPSGSKAISNSKELRNGIPTDNKEWIQTDFDETPPMSSYLLALVVSDFNYIEGYTKRGIRFRVWARKDALTFTSYALESGIKVLEFYEDYFGIEFPIPKLDMVAVPDAGAGGTENWGLVTYLEKYLIYSPELCTIQQKLLVTSIIAHELAHQWFGNLVTMRWWDDLFLNEGFASLIEYLGTDAINNGKFQMRDYFIIRYLDTAFDADSKATSHPIILKIRKKDDFTKVFDSITYQKGASILRMIGAVMGEQSFKSGLKIYLNQFKYQNANHTDLWNALTEAVPKNLHDGNGQPLNVKYFAKYWTEQSGFPVIKRIAPSRVLLTQQRFQFNSEDNNDKKDEMGEYEKVNNWDIPIWWSINGTDQPMLWLKDCTELETIVDDLLVLNTHSQGFYRVLYSPDQMKQISQQLFNNHKELLMASRVRIIDDSFKLAENGYLPYEDALNLTQYLTEEEEYPPWEIALSNFNVIQNYFDDEPETEDLRVCIFILETGL</sequence>